<evidence type="ECO:0000313" key="1">
    <source>
        <dbReference type="EMBL" id="MBD1387563.1"/>
    </source>
</evidence>
<proteinExistence type="predicted"/>
<gene>
    <name evidence="1" type="ORF">IDJ75_19925</name>
</gene>
<sequence>MVNCAVLPAVWQPGDIPVPGNYFNDGKAYLAVLRSGKVYLQNNKQLEKVQLMQSL</sequence>
<name>A0ABR7XAE4_9SPHI</name>
<organism evidence="1 2">
    <name type="scientific">Mucilaginibacter rigui</name>
    <dbReference type="NCBI Taxonomy" id="534635"/>
    <lineage>
        <taxon>Bacteria</taxon>
        <taxon>Pseudomonadati</taxon>
        <taxon>Bacteroidota</taxon>
        <taxon>Sphingobacteriia</taxon>
        <taxon>Sphingobacteriales</taxon>
        <taxon>Sphingobacteriaceae</taxon>
        <taxon>Mucilaginibacter</taxon>
    </lineage>
</organism>
<dbReference type="EMBL" id="JACWMW010000006">
    <property type="protein sequence ID" value="MBD1387563.1"/>
    <property type="molecule type" value="Genomic_DNA"/>
</dbReference>
<dbReference type="RefSeq" id="WP_191177403.1">
    <property type="nucleotide sequence ID" value="NZ_JACWMW010000006.1"/>
</dbReference>
<accession>A0ABR7XAE4</accession>
<keyword evidence="2" id="KW-1185">Reference proteome</keyword>
<dbReference type="Proteomes" id="UP000618754">
    <property type="component" value="Unassembled WGS sequence"/>
</dbReference>
<protein>
    <submittedName>
        <fullName evidence="1">Uncharacterized protein</fullName>
    </submittedName>
</protein>
<evidence type="ECO:0000313" key="2">
    <source>
        <dbReference type="Proteomes" id="UP000618754"/>
    </source>
</evidence>
<reference evidence="1 2" key="1">
    <citation type="submission" date="2020-09" db="EMBL/GenBank/DDBJ databases">
        <title>Novel species of Mucilaginibacter isolated from a glacier on the Tibetan Plateau.</title>
        <authorList>
            <person name="Liu Q."/>
            <person name="Xin Y.-H."/>
        </authorList>
    </citation>
    <scope>NUCLEOTIDE SEQUENCE [LARGE SCALE GENOMIC DNA]</scope>
    <source>
        <strain evidence="1 2">CGMCC 1.13878</strain>
    </source>
</reference>
<comment type="caution">
    <text evidence="1">The sequence shown here is derived from an EMBL/GenBank/DDBJ whole genome shotgun (WGS) entry which is preliminary data.</text>
</comment>